<dbReference type="Proteomes" id="UP001589867">
    <property type="component" value="Unassembled WGS sequence"/>
</dbReference>
<evidence type="ECO:0000313" key="2">
    <source>
        <dbReference type="EMBL" id="MFC0528657.1"/>
    </source>
</evidence>
<evidence type="ECO:0000256" key="1">
    <source>
        <dbReference type="SAM" id="MobiDB-lite"/>
    </source>
</evidence>
<evidence type="ECO:0000313" key="3">
    <source>
        <dbReference type="Proteomes" id="UP001589867"/>
    </source>
</evidence>
<comment type="caution">
    <text evidence="2">The sequence shown here is derived from an EMBL/GenBank/DDBJ whole genome shotgun (WGS) entry which is preliminary data.</text>
</comment>
<name>A0ABV6M1U5_9ACTN</name>
<keyword evidence="3" id="KW-1185">Reference proteome</keyword>
<reference evidence="2 3" key="1">
    <citation type="submission" date="2024-09" db="EMBL/GenBank/DDBJ databases">
        <authorList>
            <person name="Sun Q."/>
            <person name="Mori K."/>
        </authorList>
    </citation>
    <scope>NUCLEOTIDE SEQUENCE [LARGE SCALE GENOMIC DNA]</scope>
    <source>
        <strain evidence="2 3">TBRC 3947</strain>
    </source>
</reference>
<accession>A0ABV6M1U5</accession>
<protein>
    <submittedName>
        <fullName evidence="2">Uncharacterized protein</fullName>
    </submittedName>
</protein>
<proteinExistence type="predicted"/>
<feature type="region of interest" description="Disordered" evidence="1">
    <location>
        <begin position="21"/>
        <end position="47"/>
    </location>
</feature>
<feature type="compositionally biased region" description="Pro residues" evidence="1">
    <location>
        <begin position="23"/>
        <end position="47"/>
    </location>
</feature>
<sequence>MVAILLGVVVSRLIETISGPYSPAMPPPPPVPPAQPAPVAGWPPPQH</sequence>
<gene>
    <name evidence="2" type="ORF">ACFFIA_13390</name>
</gene>
<organism evidence="2 3">
    <name type="scientific">Phytohabitans kaempferiae</name>
    <dbReference type="NCBI Taxonomy" id="1620943"/>
    <lineage>
        <taxon>Bacteria</taxon>
        <taxon>Bacillati</taxon>
        <taxon>Actinomycetota</taxon>
        <taxon>Actinomycetes</taxon>
        <taxon>Micromonosporales</taxon>
        <taxon>Micromonosporaceae</taxon>
    </lineage>
</organism>
<dbReference type="EMBL" id="JBHLUH010000017">
    <property type="protein sequence ID" value="MFC0528657.1"/>
    <property type="molecule type" value="Genomic_DNA"/>
</dbReference>
<dbReference type="RefSeq" id="WP_377250496.1">
    <property type="nucleotide sequence ID" value="NZ_JBHLUH010000017.1"/>
</dbReference>